<dbReference type="PANTHER" id="PTHR34069:SF2">
    <property type="entry name" value="BETA-KETOACYL-[ACYL-CARRIER-PROTEIN] SYNTHASE III"/>
    <property type="match status" value="1"/>
</dbReference>
<dbReference type="GO" id="GO:0044550">
    <property type="term" value="P:secondary metabolite biosynthetic process"/>
    <property type="evidence" value="ECO:0007669"/>
    <property type="project" value="TreeGrafter"/>
</dbReference>
<dbReference type="GO" id="GO:0006633">
    <property type="term" value="P:fatty acid biosynthetic process"/>
    <property type="evidence" value="ECO:0007669"/>
    <property type="project" value="InterPro"/>
</dbReference>
<sequence length="312" mass="33795">MLYLERVSSAVPDTTVSVADLQEVVGFSDDELRLYTRYFGLDRIAVAGELELGDMLVAAGDRALDGVDRDAVRHLVHTHSLQHVGPRYRLDDVRRELGLRNASAFDLSHVNCVAGLHALHVARSLLAGGAPEDKVLVLAGDRTFVPQMRVIPGTTIQGDGAAACLVGRDTRGHRVLGRALHVMGRFYRGAASPEDLQREYGRLYVDSLTDAMRAALDDARQDPSEIALVLPHNVNRLSWPKISASLGIPKGRTFLDNVRRYAHCYSADPFINLTDVVDSGRVRPGDVVLLVSAGVGAAFASTVVRIGEGTGR</sequence>
<dbReference type="Proteomes" id="UP000295560">
    <property type="component" value="Unassembled WGS sequence"/>
</dbReference>
<dbReference type="InterPro" id="IPR013751">
    <property type="entry name" value="ACP_syn_III_N"/>
</dbReference>
<organism evidence="5 6">
    <name type="scientific">Pseudonocardia endophytica</name>
    <dbReference type="NCBI Taxonomy" id="401976"/>
    <lineage>
        <taxon>Bacteria</taxon>
        <taxon>Bacillati</taxon>
        <taxon>Actinomycetota</taxon>
        <taxon>Actinomycetes</taxon>
        <taxon>Pseudonocardiales</taxon>
        <taxon>Pseudonocardiaceae</taxon>
        <taxon>Pseudonocardia</taxon>
    </lineage>
</organism>
<dbReference type="CDD" id="cd00827">
    <property type="entry name" value="init_cond_enzymes"/>
    <property type="match status" value="1"/>
</dbReference>
<dbReference type="GO" id="GO:0004315">
    <property type="term" value="F:3-oxoacyl-[acyl-carrier-protein] synthase activity"/>
    <property type="evidence" value="ECO:0007669"/>
    <property type="project" value="InterPro"/>
</dbReference>
<feature type="domain" description="Beta-ketoacyl-[acyl-carrier-protein] synthase III C-terminal" evidence="3">
    <location>
        <begin position="216"/>
        <end position="306"/>
    </location>
</feature>
<evidence type="ECO:0000313" key="6">
    <source>
        <dbReference type="Proteomes" id="UP000295560"/>
    </source>
</evidence>
<evidence type="ECO:0000256" key="1">
    <source>
        <dbReference type="ARBA" id="ARBA00022679"/>
    </source>
</evidence>
<gene>
    <name evidence="5" type="ORF">EV378_6302</name>
</gene>
<evidence type="ECO:0000259" key="3">
    <source>
        <dbReference type="Pfam" id="PF08541"/>
    </source>
</evidence>
<keyword evidence="6" id="KW-1185">Reference proteome</keyword>
<evidence type="ECO:0000259" key="4">
    <source>
        <dbReference type="Pfam" id="PF08545"/>
    </source>
</evidence>
<protein>
    <submittedName>
        <fullName evidence="5">3-oxoacyl-[acyl-carrier-protein] synthase-3</fullName>
    </submittedName>
</protein>
<proteinExistence type="predicted"/>
<evidence type="ECO:0000313" key="5">
    <source>
        <dbReference type="EMBL" id="TCK22301.1"/>
    </source>
</evidence>
<dbReference type="Gene3D" id="3.40.47.10">
    <property type="match status" value="2"/>
</dbReference>
<dbReference type="AlphaFoldDB" id="A0A4R1HME2"/>
<dbReference type="EMBL" id="SMFZ01000002">
    <property type="protein sequence ID" value="TCK22301.1"/>
    <property type="molecule type" value="Genomic_DNA"/>
</dbReference>
<feature type="domain" description="Beta-ketoacyl-[acyl-carrier-protein] synthase III N-terminal" evidence="4">
    <location>
        <begin position="105"/>
        <end position="181"/>
    </location>
</feature>
<dbReference type="InterPro" id="IPR016039">
    <property type="entry name" value="Thiolase-like"/>
</dbReference>
<reference evidence="5 6" key="1">
    <citation type="submission" date="2019-03" db="EMBL/GenBank/DDBJ databases">
        <title>Sequencing the genomes of 1000 actinobacteria strains.</title>
        <authorList>
            <person name="Klenk H.-P."/>
        </authorList>
    </citation>
    <scope>NUCLEOTIDE SEQUENCE [LARGE SCALE GENOMIC DNA]</scope>
    <source>
        <strain evidence="5 6">DSM 44969</strain>
    </source>
</reference>
<accession>A0A4R1HME2</accession>
<dbReference type="InterPro" id="IPR013747">
    <property type="entry name" value="ACP_syn_III_C"/>
</dbReference>
<dbReference type="OrthoDB" id="2636646at2"/>
<keyword evidence="1" id="KW-0808">Transferase</keyword>
<comment type="caution">
    <text evidence="5">The sequence shown here is derived from an EMBL/GenBank/DDBJ whole genome shotgun (WGS) entry which is preliminary data.</text>
</comment>
<dbReference type="Pfam" id="PF08541">
    <property type="entry name" value="ACP_syn_III_C"/>
    <property type="match status" value="1"/>
</dbReference>
<dbReference type="SUPFAM" id="SSF53901">
    <property type="entry name" value="Thiolase-like"/>
    <property type="match status" value="1"/>
</dbReference>
<keyword evidence="2" id="KW-0012">Acyltransferase</keyword>
<name>A0A4R1HME2_PSEEN</name>
<dbReference type="RefSeq" id="WP_132431063.1">
    <property type="nucleotide sequence ID" value="NZ_SMFZ01000002.1"/>
</dbReference>
<dbReference type="PANTHER" id="PTHR34069">
    <property type="entry name" value="3-OXOACYL-[ACYL-CARRIER-PROTEIN] SYNTHASE 3"/>
    <property type="match status" value="1"/>
</dbReference>
<dbReference type="Pfam" id="PF08545">
    <property type="entry name" value="ACP_syn_III"/>
    <property type="match status" value="1"/>
</dbReference>
<evidence type="ECO:0000256" key="2">
    <source>
        <dbReference type="ARBA" id="ARBA00023315"/>
    </source>
</evidence>